<dbReference type="EMBL" id="NTHN02000001">
    <property type="protein sequence ID" value="MCT4368943.1"/>
    <property type="molecule type" value="Genomic_DNA"/>
</dbReference>
<dbReference type="RefSeq" id="WP_217989670.1">
    <property type="nucleotide sequence ID" value="NZ_NTHN02000001.1"/>
</dbReference>
<gene>
    <name evidence="2" type="ORF">CLG85_000730</name>
</gene>
<protein>
    <submittedName>
        <fullName evidence="2">Aldo/keto reductase</fullName>
    </submittedName>
</protein>
<reference evidence="3" key="1">
    <citation type="submission" date="2023-07" db="EMBL/GenBank/DDBJ databases">
        <title>Yangia mangrovi SAOS 153D genome.</title>
        <authorList>
            <person name="Verma A."/>
            <person name="Pal Y."/>
            <person name="Sundharam S."/>
            <person name="Bisht B."/>
            <person name="Srinivasan K."/>
        </authorList>
    </citation>
    <scope>NUCLEOTIDE SEQUENCE [LARGE SCALE GENOMIC DNA]</scope>
    <source>
        <strain evidence="3">SAOS 153D</strain>
    </source>
</reference>
<comment type="caution">
    <text evidence="2">The sequence shown here is derived from an EMBL/GenBank/DDBJ whole genome shotgun (WGS) entry which is preliminary data.</text>
</comment>
<dbReference type="Proteomes" id="UP000217448">
    <property type="component" value="Unassembled WGS sequence"/>
</dbReference>
<proteinExistence type="predicted"/>
<accession>A0ABT2KF00</accession>
<evidence type="ECO:0000313" key="2">
    <source>
        <dbReference type="EMBL" id="MCT4368943.1"/>
    </source>
</evidence>
<dbReference type="InterPro" id="IPR023210">
    <property type="entry name" value="NADP_OxRdtase_dom"/>
</dbReference>
<dbReference type="PANTHER" id="PTHR43147:SF2">
    <property type="entry name" value="NADP-DEPENDENT OXIDOREDUCTASE DOMAIN-CONTAINING PROTEIN"/>
    <property type="match status" value="1"/>
</dbReference>
<dbReference type="Pfam" id="PF00248">
    <property type="entry name" value="Aldo_ket_red"/>
    <property type="match status" value="1"/>
</dbReference>
<keyword evidence="3" id="KW-1185">Reference proteome</keyword>
<name>A0ABT2KF00_9RHOB</name>
<evidence type="ECO:0000313" key="3">
    <source>
        <dbReference type="Proteomes" id="UP000217448"/>
    </source>
</evidence>
<dbReference type="PANTHER" id="PTHR43147">
    <property type="entry name" value="PROTEIN TAS"/>
    <property type="match status" value="1"/>
</dbReference>
<organism evidence="2 3">
    <name type="scientific">Alloyangia mangrovi</name>
    <dbReference type="NCBI Taxonomy" id="1779329"/>
    <lineage>
        <taxon>Bacteria</taxon>
        <taxon>Pseudomonadati</taxon>
        <taxon>Pseudomonadota</taxon>
        <taxon>Alphaproteobacteria</taxon>
        <taxon>Rhodobacterales</taxon>
        <taxon>Roseobacteraceae</taxon>
        <taxon>Alloyangia</taxon>
    </lineage>
</organism>
<feature type="domain" description="NADP-dependent oxidoreductase" evidence="1">
    <location>
        <begin position="17"/>
        <end position="317"/>
    </location>
</feature>
<evidence type="ECO:0000259" key="1">
    <source>
        <dbReference type="Pfam" id="PF00248"/>
    </source>
</evidence>
<sequence>MTMPRTTLAPGYEISRVIRGGWQLAGGHGEIDHAEAVEDLIAAAEAGITTFDCADIYTGVEEIIGAFRAEYGNRHGAEALARIRVHTKCVPDLDKLGRLTRPMLRETVARSAVRLGVQRLDLVQFHWWDYAQGDWLQAAQWLKEFQDEGLIHLLSGTNFDTDHVATMFGAGIRLATLQTQYSLLDRRPEKRMAALAAQEGMRFLCYGTVAGGFLSDRWLGQADPEGEMENRSLTKYHLIIEDFGGWDLFQSLLETLRAIADTHGCDVATVASAAVLTRPQVAGVIVGARNRSHLAANLKVGEIVLTGADMAAIDAVLAQARQLEGDVYTLERDRHGRHGSIMKYNLNKEEA</sequence>
<dbReference type="CDD" id="cd19101">
    <property type="entry name" value="AKR_unchar"/>
    <property type="match status" value="1"/>
</dbReference>